<feature type="compositionally biased region" description="Low complexity" evidence="1">
    <location>
        <begin position="349"/>
        <end position="370"/>
    </location>
</feature>
<organism evidence="2 3">
    <name type="scientific">Anopheles quadriannulatus</name>
    <name type="common">Mosquito</name>
    <dbReference type="NCBI Taxonomy" id="34691"/>
    <lineage>
        <taxon>Eukaryota</taxon>
        <taxon>Metazoa</taxon>
        <taxon>Ecdysozoa</taxon>
        <taxon>Arthropoda</taxon>
        <taxon>Hexapoda</taxon>
        <taxon>Insecta</taxon>
        <taxon>Pterygota</taxon>
        <taxon>Neoptera</taxon>
        <taxon>Endopterygota</taxon>
        <taxon>Diptera</taxon>
        <taxon>Nematocera</taxon>
        <taxon>Culicoidea</taxon>
        <taxon>Culicidae</taxon>
        <taxon>Anophelinae</taxon>
        <taxon>Anopheles</taxon>
    </lineage>
</organism>
<feature type="compositionally biased region" description="Acidic residues" evidence="1">
    <location>
        <begin position="79"/>
        <end position="90"/>
    </location>
</feature>
<evidence type="ECO:0000313" key="2">
    <source>
        <dbReference type="EnsemblMetazoa" id="AQUA008627-PA"/>
    </source>
</evidence>
<feature type="region of interest" description="Disordered" evidence="1">
    <location>
        <begin position="67"/>
        <end position="102"/>
    </location>
</feature>
<dbReference type="VEuPathDB" id="VectorBase:AQUA008627"/>
<feature type="compositionally biased region" description="Basic residues" evidence="1">
    <location>
        <begin position="327"/>
        <end position="341"/>
    </location>
</feature>
<feature type="compositionally biased region" description="Acidic residues" evidence="1">
    <location>
        <begin position="571"/>
        <end position="591"/>
    </location>
</feature>
<accession>A0A182XFL9</accession>
<feature type="region of interest" description="Disordered" evidence="1">
    <location>
        <begin position="571"/>
        <end position="592"/>
    </location>
</feature>
<dbReference type="AlphaFoldDB" id="A0A182XFL9"/>
<feature type="region of interest" description="Disordered" evidence="1">
    <location>
        <begin position="311"/>
        <end position="486"/>
    </location>
</feature>
<proteinExistence type="predicted"/>
<reference evidence="2" key="1">
    <citation type="submission" date="2020-05" db="UniProtKB">
        <authorList>
            <consortium name="EnsemblMetazoa"/>
        </authorList>
    </citation>
    <scope>IDENTIFICATION</scope>
    <source>
        <strain evidence="2">SANGQUA</strain>
    </source>
</reference>
<evidence type="ECO:0000313" key="3">
    <source>
        <dbReference type="Proteomes" id="UP000076407"/>
    </source>
</evidence>
<feature type="compositionally biased region" description="Low complexity" evidence="1">
    <location>
        <begin position="418"/>
        <end position="430"/>
    </location>
</feature>
<evidence type="ECO:0000256" key="1">
    <source>
        <dbReference type="SAM" id="MobiDB-lite"/>
    </source>
</evidence>
<name>A0A182XFL9_ANOQN</name>
<feature type="compositionally biased region" description="Polar residues" evidence="1">
    <location>
        <begin position="447"/>
        <end position="457"/>
    </location>
</feature>
<dbReference type="EnsemblMetazoa" id="AQUA008627-RA">
    <property type="protein sequence ID" value="AQUA008627-PA"/>
    <property type="gene ID" value="AQUA008627"/>
</dbReference>
<feature type="region of interest" description="Disordered" evidence="1">
    <location>
        <begin position="1"/>
        <end position="24"/>
    </location>
</feature>
<protein>
    <submittedName>
        <fullName evidence="2">Uncharacterized protein</fullName>
    </submittedName>
</protein>
<dbReference type="Proteomes" id="UP000076407">
    <property type="component" value="Unassembled WGS sequence"/>
</dbReference>
<sequence>MALNNPKPASNRKSKSPKAEGVFPDDKTIANRYITWKNLLDKYNKQFENDENGLTLDDAVDLYGETDKETGDQQQTVEEASESSDDDDASDKENEQSGSSYAALKDQLQVALKQRTAEWKCNGMEQIFNSNFSLSVDHVQRWLQQECQPGTGKQITQERETRFTEYDGSAQMDVTHKENVSILNETAKQQYETENRSSCVYSDSNRSKRVIMHQVEKTIISSYLTIEPEGGRGPPGTVSRLDLNSLVESIPNITPFKMPTQLSKVSARDRIMKLAKGGSSSKGVNIDALKQTNLGSILKSALKSVPKTRVIDDVKNRSKSGNQQQKQQHRVQFKPTKKVKSGRTIILDSSESSGSESSASTTESKTRTSTPYARKHTVSDHVKNTLKQMENSKTATNAADKQLPATKERANFTKRIVSSASSLSSTSSTLDSDDSELAKPLIPPAKQTGNLHQTPVTNAKKAPAPKPSAENGQTPTPPPSETVKYPLPDYYHQMLTRNGRCQYKTQGIVIYRPKQTHPDRASGQPSSKICISTKDLDLSGIKSSVRRKKFDDFTRLTHPNATLVYYESEDEAITVGDSDDSDRSDDDEDDPILNFKPELCILAFLNDDVQAS</sequence>
<keyword evidence="3" id="KW-1185">Reference proteome</keyword>
<feature type="compositionally biased region" description="Polar residues" evidence="1">
    <location>
        <begin position="385"/>
        <end position="399"/>
    </location>
</feature>